<dbReference type="Proteomes" id="UP000325302">
    <property type="component" value="Unassembled WGS sequence"/>
</dbReference>
<name>A0A5A9W6I2_9GAMM</name>
<accession>A0A5A9W6I2</accession>
<dbReference type="RefSeq" id="WP_149389542.1">
    <property type="nucleotide sequence ID" value="NZ_SMRS01000001.1"/>
</dbReference>
<sequence>MVERKNSGGSAFPYELTKKYYHGMTMRDYFAAQAMQGLAAASLHSRMTPEMVAKRAYEWADAMLNERDGKA</sequence>
<evidence type="ECO:0000313" key="1">
    <source>
        <dbReference type="EMBL" id="KAA0876292.1"/>
    </source>
</evidence>
<gene>
    <name evidence="1" type="ORF">E1H14_00725</name>
</gene>
<evidence type="ECO:0000313" key="2">
    <source>
        <dbReference type="Proteomes" id="UP000325302"/>
    </source>
</evidence>
<keyword evidence="2" id="KW-1185">Reference proteome</keyword>
<proteinExistence type="predicted"/>
<organism evidence="1 2">
    <name type="scientific">Nitrincola tapanii</name>
    <dbReference type="NCBI Taxonomy" id="1708751"/>
    <lineage>
        <taxon>Bacteria</taxon>
        <taxon>Pseudomonadati</taxon>
        <taxon>Pseudomonadota</taxon>
        <taxon>Gammaproteobacteria</taxon>
        <taxon>Oceanospirillales</taxon>
        <taxon>Oceanospirillaceae</taxon>
        <taxon>Nitrincola</taxon>
    </lineage>
</organism>
<dbReference type="EMBL" id="SMRS01000001">
    <property type="protein sequence ID" value="KAA0876292.1"/>
    <property type="molecule type" value="Genomic_DNA"/>
</dbReference>
<protein>
    <submittedName>
        <fullName evidence="1">Uncharacterized protein</fullName>
    </submittedName>
</protein>
<comment type="caution">
    <text evidence="1">The sequence shown here is derived from an EMBL/GenBank/DDBJ whole genome shotgun (WGS) entry which is preliminary data.</text>
</comment>
<dbReference type="AlphaFoldDB" id="A0A5A9W6I2"/>
<reference evidence="1 2" key="1">
    <citation type="submission" date="2019-03" db="EMBL/GenBank/DDBJ databases">
        <title>Nitrincola sp. nov. isolated from an Indian soda lake.</title>
        <authorList>
            <person name="Joshi A."/>
            <person name="Thite S.V."/>
            <person name="Joseph N."/>
            <person name="Dhotre D."/>
            <person name="Moorthy M."/>
            <person name="Shouche Y.S."/>
        </authorList>
    </citation>
    <scope>NUCLEOTIDE SEQUENCE [LARGE SCALE GENOMIC DNA]</scope>
    <source>
        <strain evidence="1 2">MEB193</strain>
    </source>
</reference>